<gene>
    <name evidence="2" type="ORF">SELO1098_LOCUS3377</name>
</gene>
<feature type="transmembrane region" description="Helical" evidence="1">
    <location>
        <begin position="52"/>
        <end position="74"/>
    </location>
</feature>
<accession>A0A7S3LZL8</accession>
<feature type="transmembrane region" description="Helical" evidence="1">
    <location>
        <begin position="269"/>
        <end position="294"/>
    </location>
</feature>
<dbReference type="Gene3D" id="1.20.1250.20">
    <property type="entry name" value="MFS general substrate transporter like domains"/>
    <property type="match status" value="1"/>
</dbReference>
<sequence>MWLNQIITKHVDLSRGELSLLGGVPYVSLGLCGIFVMWFSTQRFFKKRIVEFKIFSLCGLAFVTLSFATLNWLLWSDESSPGHNVVLVGACMAIYGFGVGIFYMVWFGPVLGIINPTWHFLYIAISNVMFSSGATFSLSLKLILDDKTWMLSLLLLQAAMLIQLITFAFWNHKTVFQPEVEQPPSVSADIKHNSQVVKTRQFLRDLFFFRRNFSSAQLLQEVCDLTSKQFYLLCIAHMLVNGTSTTFMANLGPLISNDSDTDGSDRDQLVVLILSTVGQCFGRALVPVITYYVVHHLEPVPESQKNIAKVVSLRESRLLNRTTLPFTLAIGIIFTVSLLCVQLVPHVQFVAASTFFSMGYGAMWCVTSSFPSFFTGQDFSFVMSFQQVLGSLSTLVCVVIVAASQFDNTETFFALLVMSIATMVAATLLLTARLSAEPSQDALELYVRRKYKQETDDHVETAEDEQMETNSLLHS</sequence>
<feature type="transmembrane region" description="Helical" evidence="1">
    <location>
        <begin position="324"/>
        <end position="344"/>
    </location>
</feature>
<dbReference type="InterPro" id="IPR036259">
    <property type="entry name" value="MFS_trans_sf"/>
</dbReference>
<proteinExistence type="predicted"/>
<reference evidence="2" key="1">
    <citation type="submission" date="2021-01" db="EMBL/GenBank/DDBJ databases">
        <authorList>
            <person name="Corre E."/>
            <person name="Pelletier E."/>
            <person name="Niang G."/>
            <person name="Scheremetjew M."/>
            <person name="Finn R."/>
            <person name="Kale V."/>
            <person name="Holt S."/>
            <person name="Cochrane G."/>
            <person name="Meng A."/>
            <person name="Brown T."/>
            <person name="Cohen L."/>
        </authorList>
    </citation>
    <scope>NUCLEOTIDE SEQUENCE</scope>
    <source>
        <strain evidence="2">CCAP 955/1</strain>
    </source>
</reference>
<feature type="transmembrane region" description="Helical" evidence="1">
    <location>
        <begin position="412"/>
        <end position="430"/>
    </location>
</feature>
<evidence type="ECO:0000313" key="2">
    <source>
        <dbReference type="EMBL" id="CAE0274550.1"/>
    </source>
</evidence>
<organism evidence="2">
    <name type="scientific">Spumella elongata</name>
    <dbReference type="NCBI Taxonomy" id="89044"/>
    <lineage>
        <taxon>Eukaryota</taxon>
        <taxon>Sar</taxon>
        <taxon>Stramenopiles</taxon>
        <taxon>Ochrophyta</taxon>
        <taxon>Chrysophyceae</taxon>
        <taxon>Chromulinales</taxon>
        <taxon>Chromulinaceae</taxon>
        <taxon>Spumella</taxon>
    </lineage>
</organism>
<dbReference type="AlphaFoldDB" id="A0A7S3LZL8"/>
<feature type="transmembrane region" description="Helical" evidence="1">
    <location>
        <begin position="388"/>
        <end position="406"/>
    </location>
</feature>
<feature type="transmembrane region" description="Helical" evidence="1">
    <location>
        <begin position="86"/>
        <end position="108"/>
    </location>
</feature>
<protein>
    <submittedName>
        <fullName evidence="2">Uncharacterized protein</fullName>
    </submittedName>
</protein>
<keyword evidence="1" id="KW-0812">Transmembrane</keyword>
<keyword evidence="1" id="KW-1133">Transmembrane helix</keyword>
<name>A0A7S3LZL8_9STRA</name>
<dbReference type="EMBL" id="HBIC01006448">
    <property type="protein sequence ID" value="CAE0274550.1"/>
    <property type="molecule type" value="Transcribed_RNA"/>
</dbReference>
<feature type="transmembrane region" description="Helical" evidence="1">
    <location>
        <begin position="20"/>
        <end position="40"/>
    </location>
</feature>
<feature type="transmembrane region" description="Helical" evidence="1">
    <location>
        <begin position="149"/>
        <end position="170"/>
    </location>
</feature>
<feature type="transmembrane region" description="Helical" evidence="1">
    <location>
        <begin position="350"/>
        <end position="376"/>
    </location>
</feature>
<keyword evidence="1" id="KW-0472">Membrane</keyword>
<dbReference type="SUPFAM" id="SSF103473">
    <property type="entry name" value="MFS general substrate transporter"/>
    <property type="match status" value="1"/>
</dbReference>
<evidence type="ECO:0000256" key="1">
    <source>
        <dbReference type="SAM" id="Phobius"/>
    </source>
</evidence>
<feature type="transmembrane region" description="Helical" evidence="1">
    <location>
        <begin position="120"/>
        <end position="143"/>
    </location>
</feature>